<dbReference type="GO" id="GO:0003677">
    <property type="term" value="F:DNA binding"/>
    <property type="evidence" value="ECO:0007669"/>
    <property type="project" value="UniProtKB-KW"/>
</dbReference>
<accession>A0A1Y6BCY2</accession>
<dbReference type="GO" id="GO:0016722">
    <property type="term" value="F:oxidoreductase activity, acting on metal ions"/>
    <property type="evidence" value="ECO:0007669"/>
    <property type="project" value="InterPro"/>
</dbReference>
<sequence>MGNFKLKQSDDLAGSDQREPVAGVLAQSLADTYTLYLKTQNFHWNVEGPRFVGIHTLTEEHYQNLALAVDTLAERIRALGFYAPGSYKEYAQMSSIEEVEGGALDSEKMLKTLVDDHMSLVSKIKESIEVAEKHGDSTTADMLSERRDFHEQAAWMLRSLGK</sequence>
<protein>
    <submittedName>
        <fullName evidence="4">Starvation-inducible DNA-binding protein</fullName>
    </submittedName>
</protein>
<dbReference type="InterPro" id="IPR023188">
    <property type="entry name" value="DPS_DNA-bd_CS"/>
</dbReference>
<dbReference type="OrthoDB" id="5293383at2"/>
<dbReference type="PIRSF" id="PIRSF005900">
    <property type="entry name" value="Dps"/>
    <property type="match status" value="1"/>
</dbReference>
<dbReference type="InterPro" id="IPR012347">
    <property type="entry name" value="Ferritin-like"/>
</dbReference>
<organism evidence="4 5">
    <name type="scientific">Pseudobacteriovorax antillogorgiicola</name>
    <dbReference type="NCBI Taxonomy" id="1513793"/>
    <lineage>
        <taxon>Bacteria</taxon>
        <taxon>Pseudomonadati</taxon>
        <taxon>Bdellovibrionota</taxon>
        <taxon>Oligoflexia</taxon>
        <taxon>Oligoflexales</taxon>
        <taxon>Pseudobacteriovoracaceae</taxon>
        <taxon>Pseudobacteriovorax</taxon>
    </lineage>
</organism>
<dbReference type="GO" id="GO:0008199">
    <property type="term" value="F:ferric iron binding"/>
    <property type="evidence" value="ECO:0007669"/>
    <property type="project" value="InterPro"/>
</dbReference>
<keyword evidence="4" id="KW-0238">DNA-binding</keyword>
<evidence type="ECO:0000256" key="2">
    <source>
        <dbReference type="RuleBase" id="RU003875"/>
    </source>
</evidence>
<dbReference type="Pfam" id="PF00210">
    <property type="entry name" value="Ferritin"/>
    <property type="match status" value="1"/>
</dbReference>
<proteinExistence type="inferred from homology"/>
<feature type="domain" description="Ferritin/DPS" evidence="3">
    <location>
        <begin position="25"/>
        <end position="160"/>
    </location>
</feature>
<keyword evidence="5" id="KW-1185">Reference proteome</keyword>
<comment type="similarity">
    <text evidence="1 2">Belongs to the Dps family.</text>
</comment>
<evidence type="ECO:0000259" key="3">
    <source>
        <dbReference type="Pfam" id="PF00210"/>
    </source>
</evidence>
<gene>
    <name evidence="4" type="ORF">SAMN06296036_103330</name>
</gene>
<evidence type="ECO:0000256" key="1">
    <source>
        <dbReference type="ARBA" id="ARBA00009497"/>
    </source>
</evidence>
<dbReference type="InterPro" id="IPR009078">
    <property type="entry name" value="Ferritin-like_SF"/>
</dbReference>
<dbReference type="InterPro" id="IPR002177">
    <property type="entry name" value="DPS_DNA-bd"/>
</dbReference>
<dbReference type="Gene3D" id="1.20.1260.10">
    <property type="match status" value="1"/>
</dbReference>
<dbReference type="PRINTS" id="PR01346">
    <property type="entry name" value="HELNAPAPROT"/>
</dbReference>
<name>A0A1Y6BCY2_9BACT</name>
<dbReference type="PANTHER" id="PTHR42932:SF3">
    <property type="entry name" value="DNA PROTECTION DURING STARVATION PROTEIN"/>
    <property type="match status" value="1"/>
</dbReference>
<dbReference type="Proteomes" id="UP000192907">
    <property type="component" value="Unassembled WGS sequence"/>
</dbReference>
<evidence type="ECO:0000313" key="5">
    <source>
        <dbReference type="Proteomes" id="UP000192907"/>
    </source>
</evidence>
<dbReference type="AlphaFoldDB" id="A0A1Y6BCY2"/>
<dbReference type="InterPro" id="IPR008331">
    <property type="entry name" value="Ferritin_DPS_dom"/>
</dbReference>
<dbReference type="SUPFAM" id="SSF47240">
    <property type="entry name" value="Ferritin-like"/>
    <property type="match status" value="1"/>
</dbReference>
<dbReference type="EMBL" id="FWZT01000003">
    <property type="protein sequence ID" value="SMF03277.1"/>
    <property type="molecule type" value="Genomic_DNA"/>
</dbReference>
<dbReference type="RefSeq" id="WP_132315771.1">
    <property type="nucleotide sequence ID" value="NZ_FWZT01000003.1"/>
</dbReference>
<dbReference type="STRING" id="1513793.SAMN06296036_103330"/>
<dbReference type="PROSITE" id="PS00819">
    <property type="entry name" value="DPS_2"/>
    <property type="match status" value="1"/>
</dbReference>
<dbReference type="PANTHER" id="PTHR42932">
    <property type="entry name" value="GENERAL STRESS PROTEIN 20U"/>
    <property type="match status" value="1"/>
</dbReference>
<dbReference type="CDD" id="cd01043">
    <property type="entry name" value="DPS"/>
    <property type="match status" value="1"/>
</dbReference>
<evidence type="ECO:0000313" key="4">
    <source>
        <dbReference type="EMBL" id="SMF03277.1"/>
    </source>
</evidence>
<reference evidence="5" key="1">
    <citation type="submission" date="2017-04" db="EMBL/GenBank/DDBJ databases">
        <authorList>
            <person name="Varghese N."/>
            <person name="Submissions S."/>
        </authorList>
    </citation>
    <scope>NUCLEOTIDE SEQUENCE [LARGE SCALE GENOMIC DNA]</scope>
    <source>
        <strain evidence="5">RKEM611</strain>
    </source>
</reference>